<dbReference type="InterPro" id="IPR000914">
    <property type="entry name" value="SBP_5_dom"/>
</dbReference>
<dbReference type="EMBL" id="BAAAHC010000013">
    <property type="protein sequence ID" value="GAA0530761.1"/>
    <property type="molecule type" value="Genomic_DNA"/>
</dbReference>
<dbReference type="InterPro" id="IPR019546">
    <property type="entry name" value="TAT_signal_bac_arc"/>
</dbReference>
<dbReference type="Proteomes" id="UP001500220">
    <property type="component" value="Unassembled WGS sequence"/>
</dbReference>
<reference evidence="3" key="4">
    <citation type="submission" date="2020-09" db="EMBL/GenBank/DDBJ databases">
        <authorList>
            <person name="Sun Q."/>
            <person name="Zhou Y."/>
        </authorList>
    </citation>
    <scope>NUCLEOTIDE SEQUENCE</scope>
    <source>
        <strain evidence="3">CGMCC 4.7206</strain>
    </source>
</reference>
<keyword evidence="5" id="KW-1185">Reference proteome</keyword>
<dbReference type="GO" id="GO:0015833">
    <property type="term" value="P:peptide transport"/>
    <property type="evidence" value="ECO:0007669"/>
    <property type="project" value="TreeGrafter"/>
</dbReference>
<dbReference type="AlphaFoldDB" id="A0A917ND69"/>
<evidence type="ECO:0000313" key="2">
    <source>
        <dbReference type="EMBL" id="GAA0530761.1"/>
    </source>
</evidence>
<dbReference type="Proteomes" id="UP000597989">
    <property type="component" value="Unassembled WGS sequence"/>
</dbReference>
<dbReference type="SUPFAM" id="SSF53850">
    <property type="entry name" value="Periplasmic binding protein-like II"/>
    <property type="match status" value="1"/>
</dbReference>
<reference evidence="5" key="3">
    <citation type="journal article" date="2019" name="Int. J. Syst. Evol. Microbiol.">
        <title>The Global Catalogue of Microorganisms (GCM) 10K type strain sequencing project: providing services to taxonomists for standard genome sequencing and annotation.</title>
        <authorList>
            <consortium name="The Broad Institute Genomics Platform"/>
            <consortium name="The Broad Institute Genome Sequencing Center for Infectious Disease"/>
            <person name="Wu L."/>
            <person name="Ma J."/>
        </authorList>
    </citation>
    <scope>NUCLEOTIDE SEQUENCE [LARGE SCALE GENOMIC DNA]</scope>
    <source>
        <strain evidence="5">JCM 10664</strain>
    </source>
</reference>
<dbReference type="InterPro" id="IPR039424">
    <property type="entry name" value="SBP_5"/>
</dbReference>
<dbReference type="GO" id="GO:1904680">
    <property type="term" value="F:peptide transmembrane transporter activity"/>
    <property type="evidence" value="ECO:0007669"/>
    <property type="project" value="TreeGrafter"/>
</dbReference>
<evidence type="ECO:0000313" key="4">
    <source>
        <dbReference type="Proteomes" id="UP000597989"/>
    </source>
</evidence>
<dbReference type="PROSITE" id="PS51257">
    <property type="entry name" value="PROKAR_LIPOPROTEIN"/>
    <property type="match status" value="1"/>
</dbReference>
<reference evidence="2" key="1">
    <citation type="journal article" date="2014" name="Int. J. Syst. Evol. Microbiol.">
        <title>Complete genome of a new Firmicutes species belonging to the dominant human colonic microbiota ('Ruminococcus bicirculans') reveals two chromosomes and a selective capacity to utilize plant glucans.</title>
        <authorList>
            <consortium name="NISC Comparative Sequencing Program"/>
            <person name="Wegmann U."/>
            <person name="Louis P."/>
            <person name="Goesmann A."/>
            <person name="Henrissat B."/>
            <person name="Duncan S.H."/>
            <person name="Flint H.J."/>
        </authorList>
    </citation>
    <scope>NUCLEOTIDE SEQUENCE</scope>
    <source>
        <strain evidence="2">JCM 10664</strain>
    </source>
</reference>
<dbReference type="Gene3D" id="3.10.105.10">
    <property type="entry name" value="Dipeptide-binding Protein, Domain 3"/>
    <property type="match status" value="1"/>
</dbReference>
<protein>
    <submittedName>
        <fullName evidence="3">ABC transporter substrate-binding protein</fullName>
    </submittedName>
</protein>
<dbReference type="PROSITE" id="PS51318">
    <property type="entry name" value="TAT"/>
    <property type="match status" value="1"/>
</dbReference>
<dbReference type="CDD" id="cd08503">
    <property type="entry name" value="PBP2_NikA_DppA_OppA_like_17"/>
    <property type="match status" value="1"/>
</dbReference>
<accession>A0A917ND69</accession>
<dbReference type="PIRSF" id="PIRSF002741">
    <property type="entry name" value="MppA"/>
    <property type="match status" value="1"/>
</dbReference>
<dbReference type="PANTHER" id="PTHR30290">
    <property type="entry name" value="PERIPLASMIC BINDING COMPONENT OF ABC TRANSPORTER"/>
    <property type="match status" value="1"/>
</dbReference>
<evidence type="ECO:0000313" key="3">
    <source>
        <dbReference type="EMBL" id="GGI89690.1"/>
    </source>
</evidence>
<dbReference type="Gene3D" id="3.40.190.10">
    <property type="entry name" value="Periplasmic binding protein-like II"/>
    <property type="match status" value="1"/>
</dbReference>
<gene>
    <name evidence="2" type="ORF">GCM10009545_36570</name>
    <name evidence="3" type="ORF">GCM10011581_28510</name>
</gene>
<name>A0A917ND69_9PSEU</name>
<dbReference type="Pfam" id="PF00496">
    <property type="entry name" value="SBP_bac_5"/>
    <property type="match status" value="1"/>
</dbReference>
<evidence type="ECO:0000259" key="1">
    <source>
        <dbReference type="Pfam" id="PF00496"/>
    </source>
</evidence>
<dbReference type="NCBIfam" id="TIGR01409">
    <property type="entry name" value="TAT_signal_seq"/>
    <property type="match status" value="1"/>
</dbReference>
<dbReference type="InterPro" id="IPR030678">
    <property type="entry name" value="Peptide/Ni-bd"/>
</dbReference>
<sequence>MPQDNRRHPPARAVDRRGFLGLTAAAGAAAVLSGCTGGSAGDAAGRPRTGGRLRAAFSGGGAAEVLDPHETDLYAEIARAKAVFDKLADYGSDMSPQPRLAERWEAAPDLRTWRITLRQAAFHDGRPVRARDVLYSYARITAPRSTFRAKASLSVIDLPASREVDDRTVEFRLTRPYAEFPNALATLGAYIVPEGTTTFDRPVGSGPFRFVSFTPGRTFLAARNPDYWDGAPYLDELEIVVTNDEAARVNALLGGQVEYAHDLTPTSARTHERTGRIRVHRLPLSNFHGLAMKTDRPPFDRPELRQALFHLVDREELVRSVLQGSGQVCNDLYGKGYRYYADALPQRSQDLDRARALIRQAGAEGMTIDLDTSDASTGLEEAALTISDQARQAGLKLTVRLGNKDTYWSDISRNGVLAGYRSGAMPLESHIAQRLLSTSTTNNTRWQRPEFDALYHEAQSTSDEARRAELYFRMQEQLYREGGFLWWGVSDWIVASAPTVGGIDDRAPANTLDWARFDRVWLA</sequence>
<dbReference type="InterPro" id="IPR006311">
    <property type="entry name" value="TAT_signal"/>
</dbReference>
<evidence type="ECO:0000313" key="5">
    <source>
        <dbReference type="Proteomes" id="UP001500220"/>
    </source>
</evidence>
<comment type="caution">
    <text evidence="3">The sequence shown here is derived from an EMBL/GenBank/DDBJ whole genome shotgun (WGS) entry which is preliminary data.</text>
</comment>
<dbReference type="GO" id="GO:0043190">
    <property type="term" value="C:ATP-binding cassette (ABC) transporter complex"/>
    <property type="evidence" value="ECO:0007669"/>
    <property type="project" value="InterPro"/>
</dbReference>
<feature type="domain" description="Solute-binding protein family 5" evidence="1">
    <location>
        <begin position="96"/>
        <end position="414"/>
    </location>
</feature>
<organism evidence="3 4">
    <name type="scientific">Saccharopolyspora thermophila</name>
    <dbReference type="NCBI Taxonomy" id="89367"/>
    <lineage>
        <taxon>Bacteria</taxon>
        <taxon>Bacillati</taxon>
        <taxon>Actinomycetota</taxon>
        <taxon>Actinomycetes</taxon>
        <taxon>Pseudonocardiales</taxon>
        <taxon>Pseudonocardiaceae</taxon>
        <taxon>Saccharopolyspora</taxon>
    </lineage>
</organism>
<dbReference type="GO" id="GO:0042597">
    <property type="term" value="C:periplasmic space"/>
    <property type="evidence" value="ECO:0007669"/>
    <property type="project" value="UniProtKB-ARBA"/>
</dbReference>
<reference evidence="3 4" key="2">
    <citation type="journal article" date="2014" name="Int. J. Syst. Evol. Microbiol.">
        <title>Complete genome sequence of Corynebacterium casei LMG S-19264T (=DSM 44701T), isolated from a smear-ripened cheese.</title>
        <authorList>
            <consortium name="US DOE Joint Genome Institute (JGI-PGF)"/>
            <person name="Walter F."/>
            <person name="Albersmeier A."/>
            <person name="Kalinowski J."/>
            <person name="Ruckert C."/>
        </authorList>
    </citation>
    <scope>NUCLEOTIDE SEQUENCE [LARGE SCALE GENOMIC DNA]</scope>
    <source>
        <strain evidence="3 4">CGMCC 4.7206</strain>
    </source>
</reference>
<proteinExistence type="predicted"/>
<reference evidence="2" key="5">
    <citation type="submission" date="2023-12" db="EMBL/GenBank/DDBJ databases">
        <authorList>
            <person name="Sun Q."/>
            <person name="Inoue M."/>
        </authorList>
    </citation>
    <scope>NUCLEOTIDE SEQUENCE</scope>
    <source>
        <strain evidence="2">JCM 10664</strain>
    </source>
</reference>
<dbReference type="EMBL" id="BMMT01000009">
    <property type="protein sequence ID" value="GGI89690.1"/>
    <property type="molecule type" value="Genomic_DNA"/>
</dbReference>
<dbReference type="RefSeq" id="WP_188987843.1">
    <property type="nucleotide sequence ID" value="NZ_BAAAHC010000013.1"/>
</dbReference>